<dbReference type="Proteomes" id="UP001169862">
    <property type="component" value="Unassembled WGS sequence"/>
</dbReference>
<organism evidence="2 4">
    <name type="scientific">Neptunomonas phycophila</name>
    <dbReference type="NCBI Taxonomy" id="1572645"/>
    <lineage>
        <taxon>Bacteria</taxon>
        <taxon>Pseudomonadati</taxon>
        <taxon>Pseudomonadota</taxon>
        <taxon>Gammaproteobacteria</taxon>
        <taxon>Oceanospirillales</taxon>
        <taxon>Oceanospirillaceae</taxon>
        <taxon>Neptunomonas</taxon>
    </lineage>
</organism>
<evidence type="ECO:0000313" key="3">
    <source>
        <dbReference type="EMBL" id="MDP2521443.1"/>
    </source>
</evidence>
<keyword evidence="1" id="KW-0812">Transmembrane</keyword>
<dbReference type="InterPro" id="IPR009883">
    <property type="entry name" value="YgfX"/>
</dbReference>
<dbReference type="RefSeq" id="WP_215152487.1">
    <property type="nucleotide sequence ID" value="NZ_JAHHDZ010000015.1"/>
</dbReference>
<keyword evidence="1" id="KW-0472">Membrane</keyword>
<dbReference type="EMBL" id="JAUYVO010000002">
    <property type="protein sequence ID" value="MDP2521443.1"/>
    <property type="molecule type" value="Genomic_DNA"/>
</dbReference>
<evidence type="ECO:0008006" key="6">
    <source>
        <dbReference type="Google" id="ProtNLM"/>
    </source>
</evidence>
<feature type="transmembrane region" description="Helical" evidence="1">
    <location>
        <begin position="20"/>
        <end position="52"/>
    </location>
</feature>
<dbReference type="EMBL" id="JAUOPG010000002">
    <property type="protein sequence ID" value="MDO6452925.1"/>
    <property type="molecule type" value="Genomic_DNA"/>
</dbReference>
<evidence type="ECO:0000313" key="2">
    <source>
        <dbReference type="EMBL" id="MDO6452925.1"/>
    </source>
</evidence>
<comment type="caution">
    <text evidence="2">The sequence shown here is derived from an EMBL/GenBank/DDBJ whole genome shotgun (WGS) entry which is preliminary data.</text>
</comment>
<dbReference type="AlphaFoldDB" id="A0AAW7XJ98"/>
<reference evidence="2" key="1">
    <citation type="submission" date="2023-07" db="EMBL/GenBank/DDBJ databases">
        <title>Genome content predicts the carbon catabolic preferences of heterotrophic bacteria.</title>
        <authorList>
            <person name="Gralka M."/>
        </authorList>
    </citation>
    <scope>NUCLEOTIDE SEQUENCE</scope>
    <source>
        <strain evidence="3">5G01</strain>
        <strain evidence="2">I2M16</strain>
    </source>
</reference>
<protein>
    <recommendedName>
        <fullName evidence="6">Toxin CptA</fullName>
    </recommendedName>
</protein>
<dbReference type="Pfam" id="PF07254">
    <property type="entry name" value="Cpta_toxin"/>
    <property type="match status" value="1"/>
</dbReference>
<evidence type="ECO:0000313" key="4">
    <source>
        <dbReference type="Proteomes" id="UP001169862"/>
    </source>
</evidence>
<dbReference type="Proteomes" id="UP001177341">
    <property type="component" value="Unassembled WGS sequence"/>
</dbReference>
<keyword evidence="5" id="KW-1185">Reference proteome</keyword>
<gene>
    <name evidence="2" type="ORF">Q4490_05045</name>
    <name evidence="3" type="ORF">Q8W30_02565</name>
</gene>
<sequence length="149" mass="16558">MFSPVKITVGSSAWLRALQWAVGAIAVLSVLLAEIHVVICIGCLLLIAYLSVGELRLPVTGMVWDLNKKHLKIKCSEELQWSDVSKISSIVYTPLFVYLKVITTAAQKRHVLVIRDSVEKSQYRKLMVAARLGKLTIACEPIQNLLVSK</sequence>
<keyword evidence="1" id="KW-1133">Transmembrane helix</keyword>
<evidence type="ECO:0000256" key="1">
    <source>
        <dbReference type="SAM" id="Phobius"/>
    </source>
</evidence>
<proteinExistence type="predicted"/>
<evidence type="ECO:0000313" key="5">
    <source>
        <dbReference type="Proteomes" id="UP001177341"/>
    </source>
</evidence>
<name>A0AAW7XJ98_9GAMM</name>
<accession>A0AAW7XJ98</accession>